<evidence type="ECO:0000256" key="13">
    <source>
        <dbReference type="PIRNR" id="PIRNR037090"/>
    </source>
</evidence>
<evidence type="ECO:0000256" key="3">
    <source>
        <dbReference type="ARBA" id="ARBA00022448"/>
    </source>
</evidence>
<evidence type="ECO:0000313" key="18">
    <source>
        <dbReference type="Proteomes" id="UP001187192"/>
    </source>
</evidence>
<evidence type="ECO:0000256" key="4">
    <source>
        <dbReference type="ARBA" id="ARBA00022692"/>
    </source>
</evidence>
<keyword evidence="8 13" id="KW-0472">Membrane</keyword>
<evidence type="ECO:0000256" key="6">
    <source>
        <dbReference type="ARBA" id="ARBA00022989"/>
    </source>
</evidence>
<dbReference type="EMBL" id="BTGU01000051">
    <property type="protein sequence ID" value="GMN54436.1"/>
    <property type="molecule type" value="Genomic_DNA"/>
</dbReference>
<keyword evidence="14" id="KW-1015">Disulfide bond</keyword>
<comment type="caution">
    <text evidence="17">The sequence shown here is derived from an EMBL/GenBank/DDBJ whole genome shotgun (WGS) entry which is preliminary data.</text>
</comment>
<evidence type="ECO:0000256" key="11">
    <source>
        <dbReference type="ARBA" id="ARBA00023286"/>
    </source>
</evidence>
<evidence type="ECO:0000256" key="2">
    <source>
        <dbReference type="ARBA" id="ARBA00008685"/>
    </source>
</evidence>
<dbReference type="InterPro" id="IPR001828">
    <property type="entry name" value="ANF_lig-bd_rcpt"/>
</dbReference>
<dbReference type="GO" id="GO:0015276">
    <property type="term" value="F:ligand-gated monoatomic ion channel activity"/>
    <property type="evidence" value="ECO:0007669"/>
    <property type="project" value="InterPro"/>
</dbReference>
<dbReference type="SMART" id="SM00079">
    <property type="entry name" value="PBPe"/>
    <property type="match status" value="1"/>
</dbReference>
<keyword evidence="12 13" id="KW-0407">Ion channel</keyword>
<comment type="function">
    <text evidence="13">Glutamate-gated receptor that probably acts as non-selective cation channel.</text>
</comment>
<dbReference type="SUPFAM" id="SSF53850">
    <property type="entry name" value="Periplasmic binding protein-like II"/>
    <property type="match status" value="1"/>
</dbReference>
<organism evidence="17 18">
    <name type="scientific">Ficus carica</name>
    <name type="common">Common fig</name>
    <dbReference type="NCBI Taxonomy" id="3494"/>
    <lineage>
        <taxon>Eukaryota</taxon>
        <taxon>Viridiplantae</taxon>
        <taxon>Streptophyta</taxon>
        <taxon>Embryophyta</taxon>
        <taxon>Tracheophyta</taxon>
        <taxon>Spermatophyta</taxon>
        <taxon>Magnoliopsida</taxon>
        <taxon>eudicotyledons</taxon>
        <taxon>Gunneridae</taxon>
        <taxon>Pentapetalae</taxon>
        <taxon>rosids</taxon>
        <taxon>fabids</taxon>
        <taxon>Rosales</taxon>
        <taxon>Moraceae</taxon>
        <taxon>Ficeae</taxon>
        <taxon>Ficus</taxon>
    </lineage>
</organism>
<feature type="transmembrane region" description="Helical" evidence="15">
    <location>
        <begin position="479"/>
        <end position="497"/>
    </location>
</feature>
<comment type="similarity">
    <text evidence="2 13">Belongs to the glutamate-gated ion channel (TC 1.A.10.1) family.</text>
</comment>
<feature type="transmembrane region" description="Helical" evidence="15">
    <location>
        <begin position="539"/>
        <end position="557"/>
    </location>
</feature>
<keyword evidence="9 13" id="KW-0675">Receptor</keyword>
<evidence type="ECO:0000256" key="8">
    <source>
        <dbReference type="ARBA" id="ARBA00023136"/>
    </source>
</evidence>
<dbReference type="FunFam" id="1.10.287.70:FF:000172">
    <property type="entry name" value="Glutamate receptor"/>
    <property type="match status" value="1"/>
</dbReference>
<evidence type="ECO:0000256" key="5">
    <source>
        <dbReference type="ARBA" id="ARBA00022729"/>
    </source>
</evidence>
<keyword evidence="7 13" id="KW-0406">Ion transport</keyword>
<dbReference type="Gene3D" id="3.40.190.10">
    <property type="entry name" value="Periplasmic binding protein-like II"/>
    <property type="match status" value="2"/>
</dbReference>
<keyword evidence="11 13" id="KW-1071">Ligand-gated ion channel</keyword>
<gene>
    <name evidence="17" type="ORF">TIFTF001_023565</name>
</gene>
<comment type="subcellular location">
    <subcellularLocation>
        <location evidence="1">Membrane</location>
        <topology evidence="1">Multi-pass membrane protein</topology>
    </subcellularLocation>
</comment>
<keyword evidence="10" id="KW-0325">Glycoprotein</keyword>
<evidence type="ECO:0000256" key="12">
    <source>
        <dbReference type="ARBA" id="ARBA00023303"/>
    </source>
</evidence>
<keyword evidence="4 15" id="KW-0812">Transmembrane</keyword>
<evidence type="ECO:0000256" key="14">
    <source>
        <dbReference type="PIRSR" id="PIRSR037090-50"/>
    </source>
</evidence>
<dbReference type="PANTHER" id="PTHR18966">
    <property type="entry name" value="IONOTROPIC GLUTAMATE RECEPTOR"/>
    <property type="match status" value="1"/>
</dbReference>
<dbReference type="Gene3D" id="3.40.50.2300">
    <property type="match status" value="2"/>
</dbReference>
<evidence type="ECO:0000256" key="7">
    <source>
        <dbReference type="ARBA" id="ARBA00023065"/>
    </source>
</evidence>
<dbReference type="InterPro" id="IPR044440">
    <property type="entry name" value="GABAb_receptor_plant_PBP1"/>
</dbReference>
<dbReference type="PIRSF" id="PIRSF037090">
    <property type="entry name" value="Iontro_Glu-like_rcpt_pln"/>
    <property type="match status" value="1"/>
</dbReference>
<reference evidence="17" key="1">
    <citation type="submission" date="2023-07" db="EMBL/GenBank/DDBJ databases">
        <title>draft genome sequence of fig (Ficus carica).</title>
        <authorList>
            <person name="Takahashi T."/>
            <person name="Nishimura K."/>
        </authorList>
    </citation>
    <scope>NUCLEOTIDE SEQUENCE</scope>
</reference>
<feature type="disulfide bond" evidence="14">
    <location>
        <begin position="641"/>
        <end position="696"/>
    </location>
</feature>
<dbReference type="AlphaFoldDB" id="A0AA88AX02"/>
<evidence type="ECO:0000256" key="10">
    <source>
        <dbReference type="ARBA" id="ARBA00023180"/>
    </source>
</evidence>
<keyword evidence="5" id="KW-0732">Signal</keyword>
<dbReference type="CDD" id="cd19990">
    <property type="entry name" value="PBP1_GABAb_receptor_plant"/>
    <property type="match status" value="1"/>
</dbReference>
<keyword evidence="18" id="KW-1185">Reference proteome</keyword>
<feature type="transmembrane region" description="Helical" evidence="15">
    <location>
        <begin position="714"/>
        <end position="735"/>
    </location>
</feature>
<dbReference type="CDD" id="cd13686">
    <property type="entry name" value="GluR_Plant"/>
    <property type="match status" value="1"/>
</dbReference>
<sequence>MALQDFYNTTNQTLILHVRSSDQRDPIHAALAARHLISKKQVQAILGPHSWEETSLVAKVGSENHVPILSFSNATPKWATELWPFLIQASSNKQNQMKAIASIVQSWEWYQVTVIYEENSSINDVLPNLFSALKDVGAEITRLVALSPFASPALSEELERLKGDQCRVFVVHMSFQLAFQLFNMARDLKMMEKDYVWITTDPITSLVHSFNASTISSMQGVLGVRSYFHDRDNKQRWHDFDQRFRKRFRLEYPKEYNHEPSTFAAQAYDATWAVAQAMRGSRSKEGKILLAKILQMGKSNRVVGFWSDGLGFSKSISEGSNYSSSMKDLGLIFWPGAPWNTPKGWTLPSSNQYLRVGVPSSSMFKQFVDVQQGEGDLGNDNFSFSGFAIEVFKATVEELRFPLPYKFFPFNGTYDELVEQIHLKKFDAVVGDVAIVANRYQHAEFTYPYTQAGLVMIVPVQSNTANKAWLFLKPFTKTMWILIVVVNIYNGFVVWLIERNHCLELNGSRLDQIGALIWLAFSTLFTLHGGSLHSHLTRMTMLVWLFVALVITQTYTANLTSMLTVQQLEPDFGALQSSNSLVGYCRGSFLKNYLSDVLGFHRNRIKSFNSQEEIAQALRSREIAAIYLEVPVANLFLARYCEDFTKVEPTYKVGGFGFAFPRGSPLLPSISEALLKVSESGELQELEGNMLESEKCTEEKDDYYNTPSLSLKSFWVLFLFTVGTSTFALVLYIIVVNKSTMKLRVIWWLMTIVIRHRHSRSGHLDSV</sequence>
<dbReference type="InterPro" id="IPR015683">
    <property type="entry name" value="Ionotropic_Glu_rcpt"/>
</dbReference>
<evidence type="ECO:0000313" key="17">
    <source>
        <dbReference type="EMBL" id="GMN54436.1"/>
    </source>
</evidence>
<name>A0AA88AX02_FICCA</name>
<keyword evidence="3 13" id="KW-0813">Transport</keyword>
<dbReference type="Gene3D" id="1.10.287.70">
    <property type="match status" value="1"/>
</dbReference>
<proteinExistence type="inferred from homology"/>
<evidence type="ECO:0000256" key="15">
    <source>
        <dbReference type="SAM" id="Phobius"/>
    </source>
</evidence>
<feature type="domain" description="Ionotropic glutamate receptor C-terminal" evidence="16">
    <location>
        <begin position="355"/>
        <end position="693"/>
    </location>
</feature>
<evidence type="ECO:0000259" key="16">
    <source>
        <dbReference type="SMART" id="SM00079"/>
    </source>
</evidence>
<protein>
    <recommendedName>
        <fullName evidence="13">Glutamate receptor</fullName>
    </recommendedName>
</protein>
<keyword evidence="6 15" id="KW-1133">Transmembrane helix</keyword>
<evidence type="ECO:0000256" key="9">
    <source>
        <dbReference type="ARBA" id="ARBA00023170"/>
    </source>
</evidence>
<dbReference type="InterPro" id="IPR028082">
    <property type="entry name" value="Peripla_BP_I"/>
</dbReference>
<dbReference type="Pfam" id="PF00060">
    <property type="entry name" value="Lig_chan"/>
    <property type="match status" value="1"/>
</dbReference>
<dbReference type="InterPro" id="IPR017103">
    <property type="entry name" value="Iontropic_Glu_rcpt_pln"/>
</dbReference>
<dbReference type="Pfam" id="PF01094">
    <property type="entry name" value="ANF_receptor"/>
    <property type="match status" value="1"/>
</dbReference>
<dbReference type="GO" id="GO:0016020">
    <property type="term" value="C:membrane"/>
    <property type="evidence" value="ECO:0007669"/>
    <property type="project" value="UniProtKB-SubCell"/>
</dbReference>
<dbReference type="FunFam" id="3.40.50.2300:FF:000188">
    <property type="entry name" value="Glutamate receptor"/>
    <property type="match status" value="1"/>
</dbReference>
<dbReference type="FunFam" id="3.40.190.10:FF:000054">
    <property type="entry name" value="Glutamate receptor"/>
    <property type="match status" value="1"/>
</dbReference>
<dbReference type="Proteomes" id="UP001187192">
    <property type="component" value="Unassembled WGS sequence"/>
</dbReference>
<accession>A0AA88AX02</accession>
<dbReference type="SUPFAM" id="SSF53822">
    <property type="entry name" value="Periplasmic binding protein-like I"/>
    <property type="match status" value="1"/>
</dbReference>
<evidence type="ECO:0000256" key="1">
    <source>
        <dbReference type="ARBA" id="ARBA00004141"/>
    </source>
</evidence>
<dbReference type="InterPro" id="IPR001320">
    <property type="entry name" value="Iontro_rcpt_C"/>
</dbReference>